<dbReference type="EMBL" id="QPJL01000001">
    <property type="protein sequence ID" value="RCW89029.1"/>
    <property type="molecule type" value="Genomic_DNA"/>
</dbReference>
<feature type="region of interest" description="Disordered" evidence="1">
    <location>
        <begin position="46"/>
        <end position="68"/>
    </location>
</feature>
<dbReference type="Proteomes" id="UP000253345">
    <property type="component" value="Unassembled WGS sequence"/>
</dbReference>
<keyword evidence="2" id="KW-0812">Transmembrane</keyword>
<dbReference type="RefSeq" id="WP_114347752.1">
    <property type="nucleotide sequence ID" value="NZ_QPJL01000001.1"/>
</dbReference>
<evidence type="ECO:0000313" key="4">
    <source>
        <dbReference type="Proteomes" id="UP000253345"/>
    </source>
</evidence>
<gene>
    <name evidence="3" type="ORF">DFP89_101470</name>
</gene>
<name>A0A368ZAG0_9RHOB</name>
<comment type="caution">
    <text evidence="3">The sequence shown here is derived from an EMBL/GenBank/DDBJ whole genome shotgun (WGS) entry which is preliminary data.</text>
</comment>
<protein>
    <submittedName>
        <fullName evidence="3">Uncharacterized protein</fullName>
    </submittedName>
</protein>
<keyword evidence="4" id="KW-1185">Reference proteome</keyword>
<sequence length="68" mass="7243">MANEDPDSIPEQFRQNRPFFMVFALAIVIAVGAFLYVLFSDAEESDVGRNMPPATGTSAPAPAAPATN</sequence>
<evidence type="ECO:0000313" key="3">
    <source>
        <dbReference type="EMBL" id="RCW89029.1"/>
    </source>
</evidence>
<feature type="transmembrane region" description="Helical" evidence="2">
    <location>
        <begin position="20"/>
        <end position="39"/>
    </location>
</feature>
<keyword evidence="2" id="KW-0472">Membrane</keyword>
<evidence type="ECO:0000256" key="1">
    <source>
        <dbReference type="SAM" id="MobiDB-lite"/>
    </source>
</evidence>
<evidence type="ECO:0000256" key="2">
    <source>
        <dbReference type="SAM" id="Phobius"/>
    </source>
</evidence>
<feature type="compositionally biased region" description="Low complexity" evidence="1">
    <location>
        <begin position="52"/>
        <end position="68"/>
    </location>
</feature>
<accession>A0A368ZAG0</accession>
<reference evidence="3 4" key="1">
    <citation type="submission" date="2018-07" db="EMBL/GenBank/DDBJ databases">
        <title>Genomic Encyclopedia of Type Strains, Phase III (KMG-III): the genomes of soil and plant-associated and newly described type strains.</title>
        <authorList>
            <person name="Whitman W."/>
        </authorList>
    </citation>
    <scope>NUCLEOTIDE SEQUENCE [LARGE SCALE GENOMIC DNA]</scope>
    <source>
        <strain evidence="3 4">CECT 8525</strain>
    </source>
</reference>
<organism evidence="3 4">
    <name type="scientific">Paracoccus lutimaris</name>
    <dbReference type="NCBI Taxonomy" id="1490030"/>
    <lineage>
        <taxon>Bacteria</taxon>
        <taxon>Pseudomonadati</taxon>
        <taxon>Pseudomonadota</taxon>
        <taxon>Alphaproteobacteria</taxon>
        <taxon>Rhodobacterales</taxon>
        <taxon>Paracoccaceae</taxon>
        <taxon>Paracoccus</taxon>
    </lineage>
</organism>
<proteinExistence type="predicted"/>
<dbReference type="AlphaFoldDB" id="A0A368ZAG0"/>
<dbReference type="OrthoDB" id="7778718at2"/>
<keyword evidence="2" id="KW-1133">Transmembrane helix</keyword>